<gene>
    <name evidence="1" type="ORF">SAMN02745221_02067</name>
</gene>
<dbReference type="Proteomes" id="UP000242329">
    <property type="component" value="Unassembled WGS sequence"/>
</dbReference>
<accession>A0A1M5RMQ2</accession>
<keyword evidence="1" id="KW-0808">Transferase</keyword>
<protein>
    <submittedName>
        <fullName evidence="1">Lysine-N-methylase</fullName>
    </submittedName>
</protein>
<dbReference type="GO" id="GO:0008168">
    <property type="term" value="F:methyltransferase activity"/>
    <property type="evidence" value="ECO:0007669"/>
    <property type="project" value="UniProtKB-KW"/>
</dbReference>
<name>A0A1M5RMQ2_9FIRM</name>
<dbReference type="OrthoDB" id="86584at2"/>
<dbReference type="EMBL" id="FQWY01000052">
    <property type="protein sequence ID" value="SHH27451.1"/>
    <property type="molecule type" value="Genomic_DNA"/>
</dbReference>
<dbReference type="NCBIfam" id="NF038110">
    <property type="entry name" value="Lys_methyl_FliB"/>
    <property type="match status" value="1"/>
</dbReference>
<dbReference type="GO" id="GO:0032259">
    <property type="term" value="P:methylation"/>
    <property type="evidence" value="ECO:0007669"/>
    <property type="project" value="UniProtKB-KW"/>
</dbReference>
<proteinExistence type="predicted"/>
<dbReference type="STRING" id="1123382.SAMN02745221_02067"/>
<evidence type="ECO:0000313" key="2">
    <source>
        <dbReference type="Proteomes" id="UP000242329"/>
    </source>
</evidence>
<sequence length="324" mass="37555">MLCKIQRNLGEEYLSDTCALYPRHLVKIDGRHERSLTMSCPEAARLALLNPDGMAFENIEEDAGIRIKLHSIFDTEGHLYLNKPQRYFWDIRLFSLSLLQNRSYDLGERLIILGIVYKKIVELQNEGRTHDIPAMLESMHNLILSGAFKEELEKIPSQSHIQMRLAKELTDERVLQGINSSRYLECLKETLLGLGYVEGASLEEIAANYEASCRDYLKPYLEEKGYILENYLVNEYFREMMPFGRYKSIWDSYVFLCVIYSMVKLHLIGMAGHHKGLNDDMALKLIQSFSKTVLHNTNYIQHIIKLLQDNSFDTLAYMAILVKN</sequence>
<dbReference type="AlphaFoldDB" id="A0A1M5RMQ2"/>
<organism evidence="1 2">
    <name type="scientific">Thermosyntropha lipolytica DSM 11003</name>
    <dbReference type="NCBI Taxonomy" id="1123382"/>
    <lineage>
        <taxon>Bacteria</taxon>
        <taxon>Bacillati</taxon>
        <taxon>Bacillota</taxon>
        <taxon>Clostridia</taxon>
        <taxon>Eubacteriales</taxon>
        <taxon>Syntrophomonadaceae</taxon>
        <taxon>Thermosyntropha</taxon>
    </lineage>
</organism>
<evidence type="ECO:0000313" key="1">
    <source>
        <dbReference type="EMBL" id="SHH27451.1"/>
    </source>
</evidence>
<keyword evidence="1" id="KW-0489">Methyltransferase</keyword>
<reference evidence="2" key="1">
    <citation type="submission" date="2016-11" db="EMBL/GenBank/DDBJ databases">
        <authorList>
            <person name="Varghese N."/>
            <person name="Submissions S."/>
        </authorList>
    </citation>
    <scope>NUCLEOTIDE SEQUENCE [LARGE SCALE GENOMIC DNA]</scope>
    <source>
        <strain evidence="2">DSM 11003</strain>
    </source>
</reference>
<keyword evidence="2" id="KW-1185">Reference proteome</keyword>